<dbReference type="PANTHER" id="PTHR10504">
    <property type="entry name" value="BACTERICIDAL PERMEABILITY-INCREASING BPI PROTEIN-RELATED"/>
    <property type="match status" value="1"/>
</dbReference>
<dbReference type="Gene3D" id="3.15.20.10">
    <property type="entry name" value="Bactericidal permeability-increasing protein, domain 2"/>
    <property type="match status" value="1"/>
</dbReference>
<dbReference type="GO" id="GO:0005615">
    <property type="term" value="C:extracellular space"/>
    <property type="evidence" value="ECO:0007669"/>
    <property type="project" value="TreeGrafter"/>
</dbReference>
<proteinExistence type="predicted"/>
<feature type="compositionally biased region" description="Basic and acidic residues" evidence="1">
    <location>
        <begin position="24"/>
        <end position="34"/>
    </location>
</feature>
<dbReference type="SUPFAM" id="SSF55394">
    <property type="entry name" value="Bactericidal permeability-increasing protein, BPI"/>
    <property type="match status" value="1"/>
</dbReference>
<evidence type="ECO:0000313" key="4">
    <source>
        <dbReference type="WBParaSite" id="EEL_0000194801-mRNA-1"/>
    </source>
</evidence>
<dbReference type="GO" id="GO:0008289">
    <property type="term" value="F:lipid binding"/>
    <property type="evidence" value="ECO:0007669"/>
    <property type="project" value="InterPro"/>
</dbReference>
<organism evidence="3 4">
    <name type="scientific">Elaeophora elaphi</name>
    <dbReference type="NCBI Taxonomy" id="1147741"/>
    <lineage>
        <taxon>Eukaryota</taxon>
        <taxon>Metazoa</taxon>
        <taxon>Ecdysozoa</taxon>
        <taxon>Nematoda</taxon>
        <taxon>Chromadorea</taxon>
        <taxon>Rhabditida</taxon>
        <taxon>Spirurina</taxon>
        <taxon>Spiruromorpha</taxon>
        <taxon>Filarioidea</taxon>
        <taxon>Onchocercidae</taxon>
        <taxon>Elaeophora</taxon>
    </lineage>
</organism>
<accession>A0A0R3RKD9</accession>
<dbReference type="InterPro" id="IPR017943">
    <property type="entry name" value="Bactericidal_perm-incr_a/b_dom"/>
</dbReference>
<dbReference type="Proteomes" id="UP000050640">
    <property type="component" value="Unplaced"/>
</dbReference>
<feature type="domain" description="Lipid-binding serum glycoprotein C-terminal" evidence="2">
    <location>
        <begin position="54"/>
        <end position="213"/>
    </location>
</feature>
<dbReference type="InterPro" id="IPR001124">
    <property type="entry name" value="Lipid-bd_serum_glycop_C"/>
</dbReference>
<protein>
    <submittedName>
        <fullName evidence="4">BPI2 domain-containing protein</fullName>
    </submittedName>
</protein>
<dbReference type="PANTHER" id="PTHR10504:SF144">
    <property type="entry name" value="BPI1 DOMAIN-CONTAINING PROTEIN"/>
    <property type="match status" value="1"/>
</dbReference>
<dbReference type="WBParaSite" id="EEL_0000194801-mRNA-1">
    <property type="protein sequence ID" value="EEL_0000194801-mRNA-1"/>
    <property type="gene ID" value="EEL_0000194801"/>
</dbReference>
<sequence length="230" mass="25786">MSDEKNSTTISAKFVKRRKRKRRAANDNEDKNEGDIDDKEEERNNENIFGDLGVCIGDIMPAIRDKYPKKLVHIKIHSRRTPTITLLAENNGIARVNLELEAVLYIDDSNEEIGTMLISSIIDGNIRISGNQISFLIEIQWLKLVDKQDNLGLPPDALDNLASLSKDIIAQTANNELSNGLIIELSTDKLPYNLVKPQVSIIDRAIHISTDFDIPASIFGITSSTICRRF</sequence>
<evidence type="ECO:0000313" key="3">
    <source>
        <dbReference type="Proteomes" id="UP000050640"/>
    </source>
</evidence>
<evidence type="ECO:0000256" key="1">
    <source>
        <dbReference type="SAM" id="MobiDB-lite"/>
    </source>
</evidence>
<reference evidence="4" key="1">
    <citation type="submission" date="2017-02" db="UniProtKB">
        <authorList>
            <consortium name="WormBaseParasite"/>
        </authorList>
    </citation>
    <scope>IDENTIFICATION</scope>
</reference>
<dbReference type="STRING" id="1147741.A0A0R3RKD9"/>
<dbReference type="AlphaFoldDB" id="A0A0R3RKD9"/>
<feature type="compositionally biased region" description="Basic residues" evidence="1">
    <location>
        <begin position="14"/>
        <end position="23"/>
    </location>
</feature>
<dbReference type="InterPro" id="IPR032942">
    <property type="entry name" value="BPI/LBP/Plunc"/>
</dbReference>
<dbReference type="Pfam" id="PF02886">
    <property type="entry name" value="LBP_BPI_CETP_C"/>
    <property type="match status" value="1"/>
</dbReference>
<keyword evidence="3" id="KW-1185">Reference proteome</keyword>
<name>A0A0R3RKD9_9BILA</name>
<evidence type="ECO:0000259" key="2">
    <source>
        <dbReference type="Pfam" id="PF02886"/>
    </source>
</evidence>
<feature type="region of interest" description="Disordered" evidence="1">
    <location>
        <begin position="1"/>
        <end position="42"/>
    </location>
</feature>